<dbReference type="EMBL" id="BFAV01000150">
    <property type="protein sequence ID" value="GBF34813.1"/>
    <property type="molecule type" value="Genomic_DNA"/>
</dbReference>
<evidence type="ECO:0000256" key="1">
    <source>
        <dbReference type="ARBA" id="ARBA00005381"/>
    </source>
</evidence>
<dbReference type="InterPro" id="IPR050697">
    <property type="entry name" value="Adenylyl/Guanylyl_Cyclase_3/4"/>
</dbReference>
<dbReference type="CDD" id="cd18773">
    <property type="entry name" value="PDC1_HK_sensor"/>
    <property type="match status" value="1"/>
</dbReference>
<dbReference type="Proteomes" id="UP000239549">
    <property type="component" value="Unassembled WGS sequence"/>
</dbReference>
<dbReference type="SMART" id="SM00044">
    <property type="entry name" value="CYCc"/>
    <property type="match status" value="1"/>
</dbReference>
<proteinExistence type="inferred from homology"/>
<dbReference type="Pfam" id="PF00211">
    <property type="entry name" value="Guanylate_cyc"/>
    <property type="match status" value="1"/>
</dbReference>
<organism evidence="5 6">
    <name type="scientific">Desulfocucumis palustris</name>
    <dbReference type="NCBI Taxonomy" id="1898651"/>
    <lineage>
        <taxon>Bacteria</taxon>
        <taxon>Bacillati</taxon>
        <taxon>Bacillota</taxon>
        <taxon>Clostridia</taxon>
        <taxon>Eubacteriales</taxon>
        <taxon>Desulfocucumaceae</taxon>
        <taxon>Desulfocucumis</taxon>
    </lineage>
</organism>
<dbReference type="Gene3D" id="2.120.10.30">
    <property type="entry name" value="TolB, C-terminal domain"/>
    <property type="match status" value="1"/>
</dbReference>
<dbReference type="OrthoDB" id="337251at2"/>
<evidence type="ECO:0000259" key="3">
    <source>
        <dbReference type="PROSITE" id="PS50125"/>
    </source>
</evidence>
<protein>
    <submittedName>
        <fullName evidence="5">Adenylate cyclase</fullName>
    </submittedName>
</protein>
<evidence type="ECO:0000313" key="5">
    <source>
        <dbReference type="EMBL" id="GBF34813.1"/>
    </source>
</evidence>
<dbReference type="GO" id="GO:0035556">
    <property type="term" value="P:intracellular signal transduction"/>
    <property type="evidence" value="ECO:0007669"/>
    <property type="project" value="InterPro"/>
</dbReference>
<dbReference type="InterPro" id="IPR011042">
    <property type="entry name" value="6-blade_b-propeller_TolB-like"/>
</dbReference>
<feature type="domain" description="HAMP" evidence="4">
    <location>
        <begin position="578"/>
        <end position="630"/>
    </location>
</feature>
<keyword evidence="2" id="KW-0472">Membrane</keyword>
<evidence type="ECO:0000313" key="6">
    <source>
        <dbReference type="Proteomes" id="UP000239549"/>
    </source>
</evidence>
<feature type="transmembrane region" description="Helical" evidence="2">
    <location>
        <begin position="342"/>
        <end position="366"/>
    </location>
</feature>
<evidence type="ECO:0000259" key="4">
    <source>
        <dbReference type="PROSITE" id="PS50885"/>
    </source>
</evidence>
<dbReference type="InterPro" id="IPR029787">
    <property type="entry name" value="Nucleotide_cyclase"/>
</dbReference>
<dbReference type="InterPro" id="IPR003660">
    <property type="entry name" value="HAMP_dom"/>
</dbReference>
<dbReference type="SUPFAM" id="SSF63829">
    <property type="entry name" value="Calcium-dependent phosphotriesterase"/>
    <property type="match status" value="1"/>
</dbReference>
<keyword evidence="6" id="KW-1185">Reference proteome</keyword>
<dbReference type="CDD" id="cd06225">
    <property type="entry name" value="HAMP"/>
    <property type="match status" value="1"/>
</dbReference>
<dbReference type="GO" id="GO:0006171">
    <property type="term" value="P:cAMP biosynthetic process"/>
    <property type="evidence" value="ECO:0007669"/>
    <property type="project" value="TreeGrafter"/>
</dbReference>
<comment type="caution">
    <text evidence="5">The sequence shown here is derived from an EMBL/GenBank/DDBJ whole genome shotgun (WGS) entry which is preliminary data.</text>
</comment>
<dbReference type="PANTHER" id="PTHR43081:SF1">
    <property type="entry name" value="ADENYLATE CYCLASE, TERMINAL-DIFFERENTIATION SPECIFIC"/>
    <property type="match status" value="1"/>
</dbReference>
<dbReference type="PANTHER" id="PTHR43081">
    <property type="entry name" value="ADENYLATE CYCLASE, TERMINAL-DIFFERENTIATION SPECIFIC-RELATED"/>
    <property type="match status" value="1"/>
</dbReference>
<dbReference type="RefSeq" id="WP_104372981.1">
    <property type="nucleotide sequence ID" value="NZ_BFAV01000150.1"/>
</dbReference>
<keyword evidence="2" id="KW-1133">Transmembrane helix</keyword>
<dbReference type="GO" id="GO:0016020">
    <property type="term" value="C:membrane"/>
    <property type="evidence" value="ECO:0007669"/>
    <property type="project" value="InterPro"/>
</dbReference>
<sequence length="919" mass="103702">MKKSKLLLGFVLLTIVILSFLQLNYRDFFEESPFKRKMTFENLSFIIPDSLNNIYTIDKSRKRILKIDSSGKLAYAIGRDNRYKDAVCLYTELSVDSKGFLYVLDTNLDASGHYVNSEEIVRYTPEGRFDGVIYRVDYPEAKRPVRTGLLQSLAIIDENIYFYSVETNNLLLNKLSLDGKRVENLFNVSMTRDMYLSNVTGYRVGSTFYSTKRGEIFRVEPYGESVLLYAGGGDGGAFRSIPKYLNAGPGNVIYFADVGKREINRITAEGMNVRADTLISADRLSAQGIDIPFTGLANVAVAKDGSLYTGAADQVIHARPDGRVELVLDSFKYPAMSMVLKLLFWLLPLVTAGLICWGVRILYIDIMQRRVSLIIKQIAVFVPLIAISLALVAGVVYVKFAQKIEDELFAKMSILANMGSRTIAGNELENITIPEHFMNGDYQVVRERVHSMLEENSGKTADEFYGVVYKVEDGRVFEIMVYDDSVSPYYPLDYGAQDYIKVLETGKVATVITSDPDGSWMFALSPLYNPQGKAVGVYETGMDLNGFIQYKNNLLLSIGKTIALAIFIIVIAFLIMTYLLLKSIRVLRDGVNEVAGGNWNVEVTVNTRDEVGDLNEGFNKMSEHIRKYISDITLLNESYLRFVPQQFLSSLNKESIVDVQLGDQVKQQMCVLFTNIRSFFVMADSLTPEESFNFINSFLKRIGPVIRNNGGFIGKYLGAGIMAVFPGGSRDAMNAAVQMRAELELFNEQRKRSGYNPIDIGIGIHKGPLMLGIVGEEKRLEGAVISDTVNLAATIEKLTEKFGTSILVTEDMLDDTVTEQFQYRWLGLVQVENKEEPVRIYDVFQCDPGVIRRLKQETKELFEEGIMFYQDGRFYDSRSRFVEVIRNNHWDEAAKIYFFLCDEYFKKGAPEEWSGTLTA</sequence>
<comment type="similarity">
    <text evidence="1">Belongs to the adenylyl cyclase class-3 family.</text>
</comment>
<accession>A0A2L2XGG8</accession>
<reference evidence="6" key="1">
    <citation type="submission" date="2018-02" db="EMBL/GenBank/DDBJ databases">
        <title>Genome sequence of Desulfocucumis palustris strain NAW-5.</title>
        <authorList>
            <person name="Watanabe M."/>
            <person name="Kojima H."/>
            <person name="Fukui M."/>
        </authorList>
    </citation>
    <scope>NUCLEOTIDE SEQUENCE [LARGE SCALE GENOMIC DNA]</scope>
    <source>
        <strain evidence="6">NAW-5</strain>
    </source>
</reference>
<dbReference type="PROSITE" id="PS50885">
    <property type="entry name" value="HAMP"/>
    <property type="match status" value="1"/>
</dbReference>
<gene>
    <name evidence="5" type="ORF">DCCM_3933</name>
</gene>
<dbReference type="Pfam" id="PF00672">
    <property type="entry name" value="HAMP"/>
    <property type="match status" value="1"/>
</dbReference>
<keyword evidence="2" id="KW-0812">Transmembrane</keyword>
<dbReference type="SUPFAM" id="SSF158472">
    <property type="entry name" value="HAMP domain-like"/>
    <property type="match status" value="1"/>
</dbReference>
<name>A0A2L2XGG8_9FIRM</name>
<feature type="transmembrane region" description="Helical" evidence="2">
    <location>
        <begin position="562"/>
        <end position="581"/>
    </location>
</feature>
<dbReference type="InterPro" id="IPR001054">
    <property type="entry name" value="A/G_cyclase"/>
</dbReference>
<dbReference type="PROSITE" id="PS50125">
    <property type="entry name" value="GUANYLATE_CYCLASE_2"/>
    <property type="match status" value="1"/>
</dbReference>
<dbReference type="SMART" id="SM00304">
    <property type="entry name" value="HAMP"/>
    <property type="match status" value="1"/>
</dbReference>
<evidence type="ECO:0000256" key="2">
    <source>
        <dbReference type="SAM" id="Phobius"/>
    </source>
</evidence>
<feature type="transmembrane region" description="Helical" evidence="2">
    <location>
        <begin position="378"/>
        <end position="398"/>
    </location>
</feature>
<dbReference type="AlphaFoldDB" id="A0A2L2XGG8"/>
<dbReference type="Gene3D" id="3.30.70.1230">
    <property type="entry name" value="Nucleotide cyclase"/>
    <property type="match status" value="1"/>
</dbReference>
<dbReference type="Gene3D" id="6.10.340.10">
    <property type="match status" value="1"/>
</dbReference>
<feature type="domain" description="Guanylate cyclase" evidence="3">
    <location>
        <begin position="670"/>
        <end position="796"/>
    </location>
</feature>
<dbReference type="CDD" id="cd07302">
    <property type="entry name" value="CHD"/>
    <property type="match status" value="1"/>
</dbReference>
<dbReference type="GO" id="GO:0004016">
    <property type="term" value="F:adenylate cyclase activity"/>
    <property type="evidence" value="ECO:0007669"/>
    <property type="project" value="UniProtKB-ARBA"/>
</dbReference>
<dbReference type="SUPFAM" id="SSF55073">
    <property type="entry name" value="Nucleotide cyclase"/>
    <property type="match status" value="1"/>
</dbReference>